<dbReference type="SUPFAM" id="SSF53850">
    <property type="entry name" value="Periplasmic binding protein-like II"/>
    <property type="match status" value="1"/>
</dbReference>
<dbReference type="Gene3D" id="3.40.190.10">
    <property type="entry name" value="Periplasmic binding protein-like II"/>
    <property type="match status" value="2"/>
</dbReference>
<evidence type="ECO:0000313" key="1">
    <source>
        <dbReference type="EMBL" id="SUI41559.1"/>
    </source>
</evidence>
<dbReference type="EMBL" id="UGYK01000002">
    <property type="protein sequence ID" value="SUI41559.1"/>
    <property type="molecule type" value="Genomic_DNA"/>
</dbReference>
<protein>
    <submittedName>
        <fullName evidence="1">DNA-binding transcriptional activator GcvA</fullName>
    </submittedName>
</protein>
<dbReference type="GO" id="GO:0003677">
    <property type="term" value="F:DNA binding"/>
    <property type="evidence" value="ECO:0007669"/>
    <property type="project" value="UniProtKB-KW"/>
</dbReference>
<proteinExistence type="predicted"/>
<evidence type="ECO:0000313" key="2">
    <source>
        <dbReference type="Proteomes" id="UP000254765"/>
    </source>
</evidence>
<accession>A0A379Y6Z3</accession>
<organism evidence="1 2">
    <name type="scientific">Serratia marcescens</name>
    <dbReference type="NCBI Taxonomy" id="615"/>
    <lineage>
        <taxon>Bacteria</taxon>
        <taxon>Pseudomonadati</taxon>
        <taxon>Pseudomonadota</taxon>
        <taxon>Gammaproteobacteria</taxon>
        <taxon>Enterobacterales</taxon>
        <taxon>Yersiniaceae</taxon>
        <taxon>Serratia</taxon>
    </lineage>
</organism>
<gene>
    <name evidence="1" type="ORF">NCTC10211_01039</name>
</gene>
<reference evidence="1 2" key="1">
    <citation type="submission" date="2018-06" db="EMBL/GenBank/DDBJ databases">
        <authorList>
            <consortium name="Pathogen Informatics"/>
            <person name="Doyle S."/>
        </authorList>
    </citation>
    <scope>NUCLEOTIDE SEQUENCE [LARGE SCALE GENOMIC DNA]</scope>
    <source>
        <strain evidence="1 2">NCTC10211</strain>
    </source>
</reference>
<keyword evidence="1" id="KW-0238">DNA-binding</keyword>
<dbReference type="AlphaFoldDB" id="A0A379Y6Z3"/>
<name>A0A379Y6Z3_SERMA</name>
<dbReference type="Proteomes" id="UP000254765">
    <property type="component" value="Unassembled WGS sequence"/>
</dbReference>
<sequence>MDSLEQGNAAAIAGHGVSIGDLALSLRTIEEGLLALPCDVAVRTGDGYYLVWPEESAKRPLIERLQAFLTAQTPDVSRAAVRFIG</sequence>